<organism evidence="7 8">
    <name type="scientific">Candidatus Segetimicrobium genomatis</name>
    <dbReference type="NCBI Taxonomy" id="2569760"/>
    <lineage>
        <taxon>Bacteria</taxon>
        <taxon>Bacillati</taxon>
        <taxon>Candidatus Sysuimicrobiota</taxon>
        <taxon>Candidatus Sysuimicrobiia</taxon>
        <taxon>Candidatus Sysuimicrobiales</taxon>
        <taxon>Candidatus Segetimicrobiaceae</taxon>
        <taxon>Candidatus Segetimicrobium</taxon>
    </lineage>
</organism>
<evidence type="ECO:0000256" key="1">
    <source>
        <dbReference type="ARBA" id="ARBA00001946"/>
    </source>
</evidence>
<accession>A0A537J4S2</accession>
<dbReference type="Gene3D" id="3.20.20.60">
    <property type="entry name" value="Phosphoenolpyruvate-binding domains"/>
    <property type="match status" value="1"/>
</dbReference>
<dbReference type="InterPro" id="IPR005000">
    <property type="entry name" value="Aldolase/citrate-lyase_domain"/>
</dbReference>
<dbReference type="GO" id="GO:0016829">
    <property type="term" value="F:lyase activity"/>
    <property type="evidence" value="ECO:0007669"/>
    <property type="project" value="UniProtKB-KW"/>
</dbReference>
<keyword evidence="7" id="KW-0456">Lyase</keyword>
<dbReference type="InterPro" id="IPR011206">
    <property type="entry name" value="Citrate_lyase_beta/mcl1/mcl2"/>
</dbReference>
<keyword evidence="3 5" id="KW-0460">Magnesium</keyword>
<feature type="binding site" evidence="5">
    <location>
        <position position="133"/>
    </location>
    <ligand>
        <name>Mg(2+)</name>
        <dbReference type="ChEBI" id="CHEBI:18420"/>
    </ligand>
</feature>
<evidence type="ECO:0000256" key="3">
    <source>
        <dbReference type="ARBA" id="ARBA00022842"/>
    </source>
</evidence>
<dbReference type="EMBL" id="VBAN01000413">
    <property type="protein sequence ID" value="TMI78493.1"/>
    <property type="molecule type" value="Genomic_DNA"/>
</dbReference>
<evidence type="ECO:0000313" key="8">
    <source>
        <dbReference type="Proteomes" id="UP000318093"/>
    </source>
</evidence>
<sequence>MSSGPWVLRSLLFVPGNRPDMIAKAGRYGADALILDLEDGVAPEEKARACQVVAGALEAGIPGSPIVFLRVNGSGSGLLARDLREAFRPGTAALCLPKCETPEEVVMLDASLRALEFQHRLPGGGTRILPMVEGARGVVQAAAIAASHARVCGLAFGAEDYTADLGVRRTRQGAEIAYPRAAVSVAAHAAGVDAVDGIYADFRDTDGLRADTGAARALGYTGKMLIHPAQVGPVHAAFAPEAAEVEQARRIVAAFEAAGGSGIVVVDGAMVDRPVVLRAQRTLAIASRPAVDRERD</sequence>
<proteinExistence type="predicted"/>
<dbReference type="SUPFAM" id="SSF51621">
    <property type="entry name" value="Phosphoenolpyruvate/pyruvate domain"/>
    <property type="match status" value="1"/>
</dbReference>
<dbReference type="PANTHER" id="PTHR32308:SF0">
    <property type="entry name" value="HPCH_HPAI ALDOLASE_CITRATE LYASE DOMAIN-CONTAINING PROTEIN"/>
    <property type="match status" value="1"/>
</dbReference>
<dbReference type="InterPro" id="IPR040442">
    <property type="entry name" value="Pyrv_kinase-like_dom_sf"/>
</dbReference>
<comment type="caution">
    <text evidence="7">The sequence shown here is derived from an EMBL/GenBank/DDBJ whole genome shotgun (WGS) entry which is preliminary data.</text>
</comment>
<evidence type="ECO:0000259" key="6">
    <source>
        <dbReference type="Pfam" id="PF03328"/>
    </source>
</evidence>
<dbReference type="InterPro" id="IPR015813">
    <property type="entry name" value="Pyrv/PenolPyrv_kinase-like_dom"/>
</dbReference>
<comment type="cofactor">
    <cofactor evidence="1">
        <name>Mg(2+)</name>
        <dbReference type="ChEBI" id="CHEBI:18420"/>
    </cofactor>
</comment>
<evidence type="ECO:0000256" key="5">
    <source>
        <dbReference type="PIRSR" id="PIRSR015582-2"/>
    </source>
</evidence>
<dbReference type="Proteomes" id="UP000318093">
    <property type="component" value="Unassembled WGS sequence"/>
</dbReference>
<evidence type="ECO:0000313" key="7">
    <source>
        <dbReference type="EMBL" id="TMI78493.1"/>
    </source>
</evidence>
<feature type="domain" description="HpcH/HpaI aldolase/citrate lyase" evidence="6">
    <location>
        <begin position="9"/>
        <end position="228"/>
    </location>
</feature>
<name>A0A537J4S2_9BACT</name>
<feature type="binding site" evidence="5">
    <location>
        <position position="160"/>
    </location>
    <ligand>
        <name>Mg(2+)</name>
        <dbReference type="ChEBI" id="CHEBI:18420"/>
    </ligand>
</feature>
<keyword evidence="2 5" id="KW-0479">Metal-binding</keyword>
<feature type="binding site" evidence="4">
    <location>
        <position position="70"/>
    </location>
    <ligand>
        <name>substrate</name>
    </ligand>
</feature>
<dbReference type="PIRSF" id="PIRSF015582">
    <property type="entry name" value="Cit_lyase_B"/>
    <property type="match status" value="1"/>
</dbReference>
<dbReference type="AlphaFoldDB" id="A0A537J4S2"/>
<protein>
    <submittedName>
        <fullName evidence="7">CoA ester lyase</fullName>
    </submittedName>
</protein>
<dbReference type="PANTHER" id="PTHR32308">
    <property type="entry name" value="LYASE BETA SUBUNIT, PUTATIVE (AFU_ORTHOLOGUE AFUA_4G13030)-RELATED"/>
    <property type="match status" value="1"/>
</dbReference>
<evidence type="ECO:0000256" key="2">
    <source>
        <dbReference type="ARBA" id="ARBA00022723"/>
    </source>
</evidence>
<reference evidence="7 8" key="1">
    <citation type="journal article" date="2019" name="Nat. Microbiol.">
        <title>Mediterranean grassland soil C-N compound turnover is dependent on rainfall and depth, and is mediated by genomically divergent microorganisms.</title>
        <authorList>
            <person name="Diamond S."/>
            <person name="Andeer P.F."/>
            <person name="Li Z."/>
            <person name="Crits-Christoph A."/>
            <person name="Burstein D."/>
            <person name="Anantharaman K."/>
            <person name="Lane K.R."/>
            <person name="Thomas B.C."/>
            <person name="Pan C."/>
            <person name="Northen T.R."/>
            <person name="Banfield J.F."/>
        </authorList>
    </citation>
    <scope>NUCLEOTIDE SEQUENCE [LARGE SCALE GENOMIC DNA]</scope>
    <source>
        <strain evidence="7">NP_6</strain>
    </source>
</reference>
<evidence type="ECO:0000256" key="4">
    <source>
        <dbReference type="PIRSR" id="PIRSR015582-1"/>
    </source>
</evidence>
<feature type="binding site" evidence="4">
    <location>
        <position position="133"/>
    </location>
    <ligand>
        <name>substrate</name>
    </ligand>
</feature>
<dbReference type="Pfam" id="PF03328">
    <property type="entry name" value="HpcH_HpaI"/>
    <property type="match status" value="1"/>
</dbReference>
<dbReference type="GO" id="GO:0000287">
    <property type="term" value="F:magnesium ion binding"/>
    <property type="evidence" value="ECO:0007669"/>
    <property type="project" value="TreeGrafter"/>
</dbReference>
<dbReference type="GO" id="GO:0006107">
    <property type="term" value="P:oxaloacetate metabolic process"/>
    <property type="evidence" value="ECO:0007669"/>
    <property type="project" value="TreeGrafter"/>
</dbReference>
<gene>
    <name evidence="7" type="ORF">E6H03_11955</name>
</gene>